<organism evidence="2 3">
    <name type="scientific">candidate division WOR-3 bacterium</name>
    <dbReference type="NCBI Taxonomy" id="2052148"/>
    <lineage>
        <taxon>Bacteria</taxon>
        <taxon>Bacteria division WOR-3</taxon>
    </lineage>
</organism>
<gene>
    <name evidence="2" type="ORF">GF359_05730</name>
</gene>
<proteinExistence type="predicted"/>
<protein>
    <recommendedName>
        <fullName evidence="4">Outer membrane protein beta-barrel domain-containing protein</fullName>
    </recommendedName>
</protein>
<comment type="caution">
    <text evidence="2">The sequence shown here is derived from an EMBL/GenBank/DDBJ whole genome shotgun (WGS) entry which is preliminary data.</text>
</comment>
<sequence length="233" mass="25295">MKRLGWFALVILLAITACISPPVYNTATSPQGLSVGAGVAYMSAERGFEWSDVEAAGDTTHGRVESYLTGVRPDVIISYGVTPTFSVEGRFGALFTSRTLWDGEDEDSDYNDSLRMPVPLVGVGFKFSTPGEKMVNFALRMDVDIPNVGALTPMMGLSTKSGHEYLTLGVQTSMVLLPQTAFINIHPFKGAHIYGAIDFIGFNAEIQNYRLDGSPMFKSFTAGIGYAYNFGKE</sequence>
<accession>A0A9D5K9A6</accession>
<dbReference type="AlphaFoldDB" id="A0A9D5K9A6"/>
<evidence type="ECO:0000313" key="3">
    <source>
        <dbReference type="Proteomes" id="UP000630660"/>
    </source>
</evidence>
<feature type="chain" id="PRO_5039227960" description="Outer membrane protein beta-barrel domain-containing protein" evidence="1">
    <location>
        <begin position="20"/>
        <end position="233"/>
    </location>
</feature>
<dbReference type="Proteomes" id="UP000630660">
    <property type="component" value="Unassembled WGS sequence"/>
</dbReference>
<feature type="signal peptide" evidence="1">
    <location>
        <begin position="1"/>
        <end position="19"/>
    </location>
</feature>
<evidence type="ECO:0000313" key="2">
    <source>
        <dbReference type="EMBL" id="MBD3364697.1"/>
    </source>
</evidence>
<keyword evidence="1" id="KW-0732">Signal</keyword>
<dbReference type="EMBL" id="WJKJ01000184">
    <property type="protein sequence ID" value="MBD3364697.1"/>
    <property type="molecule type" value="Genomic_DNA"/>
</dbReference>
<reference evidence="2" key="1">
    <citation type="submission" date="2019-11" db="EMBL/GenBank/DDBJ databases">
        <title>Microbial mats filling the niche in hypersaline microbial mats.</title>
        <authorList>
            <person name="Wong H.L."/>
            <person name="Macleod F.I."/>
            <person name="White R.A. III"/>
            <person name="Burns B.P."/>
        </authorList>
    </citation>
    <scope>NUCLEOTIDE SEQUENCE</scope>
    <source>
        <strain evidence="2">Bin_327</strain>
    </source>
</reference>
<evidence type="ECO:0000256" key="1">
    <source>
        <dbReference type="SAM" id="SignalP"/>
    </source>
</evidence>
<evidence type="ECO:0008006" key="4">
    <source>
        <dbReference type="Google" id="ProtNLM"/>
    </source>
</evidence>
<name>A0A9D5K9A6_UNCW3</name>
<dbReference type="PROSITE" id="PS51257">
    <property type="entry name" value="PROKAR_LIPOPROTEIN"/>
    <property type="match status" value="1"/>
</dbReference>